<evidence type="ECO:0000313" key="4">
    <source>
        <dbReference type="Proteomes" id="UP000762676"/>
    </source>
</evidence>
<protein>
    <submittedName>
        <fullName evidence="3">Reverse transcriptase</fullName>
    </submittedName>
</protein>
<evidence type="ECO:0000313" key="3">
    <source>
        <dbReference type="EMBL" id="GFR62682.1"/>
    </source>
</evidence>
<dbReference type="InterPro" id="IPR043502">
    <property type="entry name" value="DNA/RNA_pol_sf"/>
</dbReference>
<accession>A0AAV4ENU9</accession>
<dbReference type="AlphaFoldDB" id="A0AAV4ENU9"/>
<dbReference type="SUPFAM" id="SSF56672">
    <property type="entry name" value="DNA/RNA polymerases"/>
    <property type="match status" value="1"/>
</dbReference>
<organism evidence="3 4">
    <name type="scientific">Elysia marginata</name>
    <dbReference type="NCBI Taxonomy" id="1093978"/>
    <lineage>
        <taxon>Eukaryota</taxon>
        <taxon>Metazoa</taxon>
        <taxon>Spiralia</taxon>
        <taxon>Lophotrochozoa</taxon>
        <taxon>Mollusca</taxon>
        <taxon>Gastropoda</taxon>
        <taxon>Heterobranchia</taxon>
        <taxon>Euthyneura</taxon>
        <taxon>Panpulmonata</taxon>
        <taxon>Sacoglossa</taxon>
        <taxon>Placobranchoidea</taxon>
        <taxon>Plakobranchidae</taxon>
        <taxon>Elysia</taxon>
    </lineage>
</organism>
<dbReference type="InterPro" id="IPR043128">
    <property type="entry name" value="Rev_trsase/Diguanyl_cyclase"/>
</dbReference>
<dbReference type="PANTHER" id="PTHR33064:SF37">
    <property type="entry name" value="RIBONUCLEASE H"/>
    <property type="match status" value="1"/>
</dbReference>
<evidence type="ECO:0000259" key="2">
    <source>
        <dbReference type="Pfam" id="PF17919"/>
    </source>
</evidence>
<dbReference type="InterPro" id="IPR051320">
    <property type="entry name" value="Viral_Replic_Matur_Polypro"/>
</dbReference>
<keyword evidence="4" id="KW-1185">Reference proteome</keyword>
<gene>
    <name evidence="3" type="ORF">ElyMa_000136000</name>
</gene>
<dbReference type="GO" id="GO:0003964">
    <property type="term" value="F:RNA-directed DNA polymerase activity"/>
    <property type="evidence" value="ECO:0007669"/>
    <property type="project" value="UniProtKB-KW"/>
</dbReference>
<name>A0AAV4ENU9_9GAST</name>
<dbReference type="Proteomes" id="UP000762676">
    <property type="component" value="Unassembled WGS sequence"/>
</dbReference>
<feature type="domain" description="Reverse transcriptase" evidence="1">
    <location>
        <begin position="120"/>
        <end position="212"/>
    </location>
</feature>
<evidence type="ECO:0000259" key="1">
    <source>
        <dbReference type="Pfam" id="PF00078"/>
    </source>
</evidence>
<sequence>MLDTAPYLEEIPQEAKIELPTLSKTQSHEDVNINSELTDNQRKGADKLLASFSDVLSDVPGTTNLIEHKITLTTDKVVCLKPYKLPLRSKELVEKEINEMLKLGVIEPSTSAYSSPIVLVNKPDQTVRFCIDFRRLNSITVKDAEPIPYQEELIASFGPSVWFSKLDLTKGYWQIPMEVGSRKYTTFQTPLGLFQFRVMPFGLVNAPATFARKFIPKFSSLSAPNADLTKSGQPEKIHWTLDCQTTFDKILLALNSDPILIMPNFSQNASDTGLGACLLQEVDGLMHPVTYIGRKLLPREKSYAIIERECLAIVWAARDYLVGPLRSSQITLRSATYLDLLNASRIC</sequence>
<feature type="domain" description="Reverse transcriptase/retrotransposon-derived protein RNase H-like" evidence="2">
    <location>
        <begin position="239"/>
        <end position="319"/>
    </location>
</feature>
<dbReference type="Pfam" id="PF00078">
    <property type="entry name" value="RVT_1"/>
    <property type="match status" value="1"/>
</dbReference>
<keyword evidence="3" id="KW-0695">RNA-directed DNA polymerase</keyword>
<dbReference type="Gene3D" id="3.10.10.10">
    <property type="entry name" value="HIV Type 1 Reverse Transcriptase, subunit A, domain 1"/>
    <property type="match status" value="1"/>
</dbReference>
<proteinExistence type="predicted"/>
<dbReference type="Pfam" id="PF17919">
    <property type="entry name" value="RT_RNaseH_2"/>
    <property type="match status" value="1"/>
</dbReference>
<keyword evidence="3" id="KW-0808">Transferase</keyword>
<keyword evidence="3" id="KW-0548">Nucleotidyltransferase</keyword>
<dbReference type="Gene3D" id="3.30.70.270">
    <property type="match status" value="1"/>
</dbReference>
<dbReference type="InterPro" id="IPR000477">
    <property type="entry name" value="RT_dom"/>
</dbReference>
<comment type="caution">
    <text evidence="3">The sequence shown here is derived from an EMBL/GenBank/DDBJ whole genome shotgun (WGS) entry which is preliminary data.</text>
</comment>
<dbReference type="PANTHER" id="PTHR33064">
    <property type="entry name" value="POL PROTEIN"/>
    <property type="match status" value="1"/>
</dbReference>
<dbReference type="EMBL" id="BMAT01000250">
    <property type="protein sequence ID" value="GFR62682.1"/>
    <property type="molecule type" value="Genomic_DNA"/>
</dbReference>
<dbReference type="CDD" id="cd01647">
    <property type="entry name" value="RT_LTR"/>
    <property type="match status" value="1"/>
</dbReference>
<dbReference type="InterPro" id="IPR041577">
    <property type="entry name" value="RT_RNaseH_2"/>
</dbReference>
<reference evidence="3 4" key="1">
    <citation type="journal article" date="2021" name="Elife">
        <title>Chloroplast acquisition without the gene transfer in kleptoplastic sea slugs, Plakobranchus ocellatus.</title>
        <authorList>
            <person name="Maeda T."/>
            <person name="Takahashi S."/>
            <person name="Yoshida T."/>
            <person name="Shimamura S."/>
            <person name="Takaki Y."/>
            <person name="Nagai Y."/>
            <person name="Toyoda A."/>
            <person name="Suzuki Y."/>
            <person name="Arimoto A."/>
            <person name="Ishii H."/>
            <person name="Satoh N."/>
            <person name="Nishiyama T."/>
            <person name="Hasebe M."/>
            <person name="Maruyama T."/>
            <person name="Minagawa J."/>
            <person name="Obokata J."/>
            <person name="Shigenobu S."/>
        </authorList>
    </citation>
    <scope>NUCLEOTIDE SEQUENCE [LARGE SCALE GENOMIC DNA]</scope>
</reference>